<keyword evidence="3" id="KW-1185">Reference proteome</keyword>
<dbReference type="GeneID" id="27899463"/>
<organism evidence="2 3">
    <name type="scientific">Sphaerulina musiva (strain SO2202)</name>
    <name type="common">Poplar stem canker fungus</name>
    <name type="synonym">Septoria musiva</name>
    <dbReference type="NCBI Taxonomy" id="692275"/>
    <lineage>
        <taxon>Eukaryota</taxon>
        <taxon>Fungi</taxon>
        <taxon>Dikarya</taxon>
        <taxon>Ascomycota</taxon>
        <taxon>Pezizomycotina</taxon>
        <taxon>Dothideomycetes</taxon>
        <taxon>Dothideomycetidae</taxon>
        <taxon>Mycosphaerellales</taxon>
        <taxon>Mycosphaerellaceae</taxon>
        <taxon>Sphaerulina</taxon>
    </lineage>
</organism>
<accession>N1QJ75</accession>
<dbReference type="EMBL" id="KB456260">
    <property type="protein sequence ID" value="EMF17240.1"/>
    <property type="molecule type" value="Genomic_DNA"/>
</dbReference>
<dbReference type="AlphaFoldDB" id="N1QJ75"/>
<dbReference type="HOGENOM" id="CLU_1656401_0_0_1"/>
<name>N1QJ75_SPHMS</name>
<feature type="region of interest" description="Disordered" evidence="1">
    <location>
        <begin position="47"/>
        <end position="78"/>
    </location>
</feature>
<evidence type="ECO:0000256" key="1">
    <source>
        <dbReference type="SAM" id="MobiDB-lite"/>
    </source>
</evidence>
<proteinExistence type="predicted"/>
<evidence type="ECO:0000313" key="2">
    <source>
        <dbReference type="EMBL" id="EMF17240.1"/>
    </source>
</evidence>
<feature type="compositionally biased region" description="Basic residues" evidence="1">
    <location>
        <begin position="56"/>
        <end position="74"/>
    </location>
</feature>
<feature type="non-terminal residue" evidence="2">
    <location>
        <position position="1"/>
    </location>
</feature>
<dbReference type="Proteomes" id="UP000016931">
    <property type="component" value="Unassembled WGS sequence"/>
</dbReference>
<gene>
    <name evidence="2" type="ORF">SEPMUDRAFT_130028</name>
</gene>
<protein>
    <submittedName>
        <fullName evidence="2">Uncharacterized protein</fullName>
    </submittedName>
</protein>
<reference evidence="2 3" key="1">
    <citation type="journal article" date="2012" name="PLoS Pathog.">
        <title>Diverse lifestyles and strategies of plant pathogenesis encoded in the genomes of eighteen Dothideomycetes fungi.</title>
        <authorList>
            <person name="Ohm R.A."/>
            <person name="Feau N."/>
            <person name="Henrissat B."/>
            <person name="Schoch C.L."/>
            <person name="Horwitz B.A."/>
            <person name="Barry K.W."/>
            <person name="Condon B.J."/>
            <person name="Copeland A.C."/>
            <person name="Dhillon B."/>
            <person name="Glaser F."/>
            <person name="Hesse C.N."/>
            <person name="Kosti I."/>
            <person name="LaButti K."/>
            <person name="Lindquist E.A."/>
            <person name="Lucas S."/>
            <person name="Salamov A.A."/>
            <person name="Bradshaw R.E."/>
            <person name="Ciuffetti L."/>
            <person name="Hamelin R.C."/>
            <person name="Kema G.H.J."/>
            <person name="Lawrence C."/>
            <person name="Scott J.A."/>
            <person name="Spatafora J.W."/>
            <person name="Turgeon B.G."/>
            <person name="de Wit P.J.G.M."/>
            <person name="Zhong S."/>
            <person name="Goodwin S.B."/>
            <person name="Grigoriev I.V."/>
        </authorList>
    </citation>
    <scope>NUCLEOTIDE SEQUENCE [LARGE SCALE GENOMIC DNA]</scope>
    <source>
        <strain evidence="2 3">SO2202</strain>
    </source>
</reference>
<evidence type="ECO:0000313" key="3">
    <source>
        <dbReference type="Proteomes" id="UP000016931"/>
    </source>
</evidence>
<sequence length="160" mass="17598">SYYPLLLHTFPTISTTTCATPSKSRISSHLFSFLKLKSEPGHVNYSRATEAPVLRRNPRPSSRKASHSSKRTSRSRFTPTYLHTTHNVSSRLLSRRRSAPIRPTAVPSTIVRSTAVRWLPARSTSNAVPARLPTAGATATKKGSRLLGCVSRDAVLLFCV</sequence>
<dbReference type="RefSeq" id="XP_016765361.1">
    <property type="nucleotide sequence ID" value="XM_016902326.1"/>
</dbReference>